<dbReference type="EMBL" id="CM010721">
    <property type="protein sequence ID" value="RZC68064.1"/>
    <property type="molecule type" value="Genomic_DNA"/>
</dbReference>
<evidence type="ECO:0000256" key="3">
    <source>
        <dbReference type="SAM" id="SignalP"/>
    </source>
</evidence>
<dbReference type="AlphaFoldDB" id="A0A4Y7K400"/>
<dbReference type="GO" id="GO:0019748">
    <property type="term" value="P:secondary metabolic process"/>
    <property type="evidence" value="ECO:0007669"/>
    <property type="project" value="TreeGrafter"/>
</dbReference>
<sequence length="517" mass="58943">MTIPPIQLLLFICLLFCILFSANHSEAVVSSGNLVTYLPGLAIQPLPFHLETGYIGVGGGSNSKSSSHGDSDDEGANQLFYYFFKSERKEAPLVLWLTGGPRCSGLSPLVFNRGPIQIDKVVEYKNGTSLPTFKLNPYSWTKIANMIFLDEPVGTGFSYYSKSSHDQSQMGDILSARNTYEFLVKWLIQNPEFQSNPVYISGDSYSGIIIPIIVQDLIRDIEVGKYPFLNFKGYSLGNPVTYRRLEENSFIPFARNLGFVSYELYQSMRVNCRGNFLNFDISNGNCSDDRREFEELVSGINRNQVTEPLCHNALTTSPNPKEMLKNRRRRSLVTTREGLHAYDASCPRMYTYVLLEHWANDNRVRKALHVKEVRTVTLPEFGSYGNKKSTVHNFLWNYAHYDFKCNYDLPYTAEVTNAIEYHQNISPKGYRSFIYSGDHDMIVPHISTEAWIRTLANLSITEEWRPWFVDGQVAGYTRTYSNGLTYATVKGSGHTAPEYTPKECLNMFERWFSNTPL</sequence>
<dbReference type="PRINTS" id="PR00724">
    <property type="entry name" value="CRBOXYPTASEC"/>
</dbReference>
<keyword evidence="5" id="KW-1185">Reference proteome</keyword>
<dbReference type="OMA" id="PNEYNGS"/>
<dbReference type="Pfam" id="PF00450">
    <property type="entry name" value="Peptidase_S10"/>
    <property type="match status" value="1"/>
</dbReference>
<feature type="chain" id="PRO_5021342095" evidence="3">
    <location>
        <begin position="28"/>
        <end position="517"/>
    </location>
</feature>
<proteinExistence type="inferred from homology"/>
<dbReference type="Gramene" id="RZC68064">
    <property type="protein sequence ID" value="RZC68064"/>
    <property type="gene ID" value="C5167_031320"/>
</dbReference>
<dbReference type="Gene3D" id="3.40.50.1820">
    <property type="entry name" value="alpha/beta hydrolase"/>
    <property type="match status" value="1"/>
</dbReference>
<dbReference type="InterPro" id="IPR001563">
    <property type="entry name" value="Peptidase_S10"/>
</dbReference>
<name>A0A4Y7K400_PAPSO</name>
<reference evidence="4 5" key="1">
    <citation type="journal article" date="2018" name="Science">
        <title>The opium poppy genome and morphinan production.</title>
        <authorList>
            <person name="Guo L."/>
            <person name="Winzer T."/>
            <person name="Yang X."/>
            <person name="Li Y."/>
            <person name="Ning Z."/>
            <person name="He Z."/>
            <person name="Teodor R."/>
            <person name="Lu Y."/>
            <person name="Bowser T.A."/>
            <person name="Graham I.A."/>
            <person name="Ye K."/>
        </authorList>
    </citation>
    <scope>NUCLEOTIDE SEQUENCE [LARGE SCALE GENOMIC DNA]</scope>
    <source>
        <strain evidence="5">cv. HN1</strain>
        <tissue evidence="4">Leaves</tissue>
    </source>
</reference>
<dbReference type="PANTHER" id="PTHR11802:SF29">
    <property type="entry name" value="SERINE CARBOXYPEPTIDASE-LIKE 19"/>
    <property type="match status" value="1"/>
</dbReference>
<keyword evidence="3" id="KW-0732">Signal</keyword>
<dbReference type="PANTHER" id="PTHR11802">
    <property type="entry name" value="SERINE PROTEASE FAMILY S10 SERINE CARBOXYPEPTIDASE"/>
    <property type="match status" value="1"/>
</dbReference>
<evidence type="ECO:0000313" key="5">
    <source>
        <dbReference type="Proteomes" id="UP000316621"/>
    </source>
</evidence>
<keyword evidence="2" id="KW-0325">Glycoprotein</keyword>
<dbReference type="PROSITE" id="PS00560">
    <property type="entry name" value="CARBOXYPEPT_SER_HIS"/>
    <property type="match status" value="1"/>
</dbReference>
<dbReference type="InterPro" id="IPR029058">
    <property type="entry name" value="AB_hydrolase_fold"/>
</dbReference>
<evidence type="ECO:0000313" key="4">
    <source>
        <dbReference type="EMBL" id="RZC68064.1"/>
    </source>
</evidence>
<dbReference type="GO" id="GO:0016747">
    <property type="term" value="F:acyltransferase activity, transferring groups other than amino-acyl groups"/>
    <property type="evidence" value="ECO:0007669"/>
    <property type="project" value="TreeGrafter"/>
</dbReference>
<evidence type="ECO:0000256" key="1">
    <source>
        <dbReference type="ARBA" id="ARBA00009431"/>
    </source>
</evidence>
<dbReference type="Proteomes" id="UP000316621">
    <property type="component" value="Chromosome 7"/>
</dbReference>
<dbReference type="SUPFAM" id="SSF53474">
    <property type="entry name" value="alpha/beta-Hydrolases"/>
    <property type="match status" value="1"/>
</dbReference>
<evidence type="ECO:0000256" key="2">
    <source>
        <dbReference type="ARBA" id="ARBA00023180"/>
    </source>
</evidence>
<dbReference type="GO" id="GO:0006508">
    <property type="term" value="P:proteolysis"/>
    <property type="evidence" value="ECO:0007669"/>
    <property type="project" value="InterPro"/>
</dbReference>
<accession>A0A4Y7K400</accession>
<dbReference type="InterPro" id="IPR033124">
    <property type="entry name" value="Ser_caboxypep_his_AS"/>
</dbReference>
<comment type="similarity">
    <text evidence="1">Belongs to the peptidase S10 family.</text>
</comment>
<dbReference type="GO" id="GO:0004185">
    <property type="term" value="F:serine-type carboxypeptidase activity"/>
    <property type="evidence" value="ECO:0007669"/>
    <property type="project" value="InterPro"/>
</dbReference>
<protein>
    <submittedName>
        <fullName evidence="4">Uncharacterized protein</fullName>
    </submittedName>
</protein>
<feature type="signal peptide" evidence="3">
    <location>
        <begin position="1"/>
        <end position="27"/>
    </location>
</feature>
<organism evidence="4 5">
    <name type="scientific">Papaver somniferum</name>
    <name type="common">Opium poppy</name>
    <dbReference type="NCBI Taxonomy" id="3469"/>
    <lineage>
        <taxon>Eukaryota</taxon>
        <taxon>Viridiplantae</taxon>
        <taxon>Streptophyta</taxon>
        <taxon>Embryophyta</taxon>
        <taxon>Tracheophyta</taxon>
        <taxon>Spermatophyta</taxon>
        <taxon>Magnoliopsida</taxon>
        <taxon>Ranunculales</taxon>
        <taxon>Papaveraceae</taxon>
        <taxon>Papaveroideae</taxon>
        <taxon>Papaver</taxon>
    </lineage>
</organism>
<gene>
    <name evidence="4" type="ORF">C5167_031320</name>
</gene>